<dbReference type="EMBL" id="JBBKTW010000005">
    <property type="protein sequence ID" value="MEN2989816.1"/>
    <property type="molecule type" value="Genomic_DNA"/>
</dbReference>
<sequence length="648" mass="68625">MVLTQLAFATFNAVAFGMAVFLVAAGLTLIFGILKILNMAQGAFFMIGAYVAYSMLGQDSASVGMFIAVSIAAGAVVAVLGLLTDRIILNRLRNVDYHYVLIATFALLLFCNGMVKLIWGVNFFTVTPPPAIDEPLELAGLYMSKYSLFVIGAGVVVYLLLDLAIHRMWLGKLMQALATDSWMAGLLGINVPLGLALSVMFSFFLAGLAGGLLLPNQSLSPGLGDSYLLYAFFAVIIGGLGNIRGAFLGAILLGLVNSLNTVLLPDLPGLAIYVALALFLFLRPEGLFPSLASAPAPATDQKSSAMSGPRADRRLWQIVGVLAFAAAATLPFWANGGLLFVAGSVLVYGLFALSWNILFGYAGLASFGHAAFFAIGAYFAGVMLRDLPGVPFLVTLAGCGVFGAVVAWVVGSLALRRLAGIFLAVLTVALGEVTRLLISYSSFLGREDGLVGIPRPRLDLIVTTIDLTDSGAYYWFLLVMMALLLGVLWWVLHGRYGRMLLSVKQDPERAAFIGINVVRTRVGAFMLSGAVAAIAGGLYAPWSRIVTLEEVSFLASTQPVLNAMLGGVHSFWGPLLGSAIFSAISYATRTFVGLSELMVGSILLFIILVAPNGVIGFWRQIRGHLVGRRRGVAAGAAKVDITRSGGPV</sequence>
<feature type="transmembrane region" description="Helical" evidence="6">
    <location>
        <begin position="62"/>
        <end position="83"/>
    </location>
</feature>
<feature type="transmembrane region" description="Helical" evidence="6">
    <location>
        <begin position="597"/>
        <end position="618"/>
    </location>
</feature>
<feature type="transmembrane region" description="Helical" evidence="6">
    <location>
        <begin position="262"/>
        <end position="282"/>
    </location>
</feature>
<feature type="transmembrane region" description="Helical" evidence="6">
    <location>
        <begin position="418"/>
        <end position="438"/>
    </location>
</feature>
<keyword evidence="8" id="KW-1185">Reference proteome</keyword>
<dbReference type="CDD" id="cd06582">
    <property type="entry name" value="TM_PBP1_LivH_like"/>
    <property type="match status" value="1"/>
</dbReference>
<keyword evidence="2" id="KW-1003">Cell membrane</keyword>
<feature type="transmembrane region" description="Helical" evidence="6">
    <location>
        <begin position="95"/>
        <end position="119"/>
    </location>
</feature>
<gene>
    <name evidence="7" type="ORF">WG926_15975</name>
</gene>
<comment type="caution">
    <text evidence="7">The sequence shown here is derived from an EMBL/GenBank/DDBJ whole genome shotgun (WGS) entry which is preliminary data.</text>
</comment>
<dbReference type="RefSeq" id="WP_345932934.1">
    <property type="nucleotide sequence ID" value="NZ_JBBKTV010000004.1"/>
</dbReference>
<feature type="transmembrane region" description="Helical" evidence="6">
    <location>
        <begin position="139"/>
        <end position="161"/>
    </location>
</feature>
<evidence type="ECO:0000256" key="3">
    <source>
        <dbReference type="ARBA" id="ARBA00022692"/>
    </source>
</evidence>
<proteinExistence type="predicted"/>
<feature type="transmembrane region" description="Helical" evidence="6">
    <location>
        <begin position="472"/>
        <end position="492"/>
    </location>
</feature>
<dbReference type="InterPro" id="IPR043428">
    <property type="entry name" value="LivM-like"/>
</dbReference>
<dbReference type="Proteomes" id="UP001413721">
    <property type="component" value="Unassembled WGS sequence"/>
</dbReference>
<comment type="subcellular location">
    <subcellularLocation>
        <location evidence="1">Cell membrane</location>
        <topology evidence="1">Multi-pass membrane protein</topology>
    </subcellularLocation>
</comment>
<reference evidence="7 8" key="1">
    <citation type="submission" date="2024-03" db="EMBL/GenBank/DDBJ databases">
        <title>High-quality draft genome sequencing of Tistrella sp. BH-R2-4.</title>
        <authorList>
            <person name="Dong C."/>
        </authorList>
    </citation>
    <scope>NUCLEOTIDE SEQUENCE [LARGE SCALE GENOMIC DNA]</scope>
    <source>
        <strain evidence="7 8">BH-R2-4</strain>
    </source>
</reference>
<feature type="transmembrane region" description="Helical" evidence="6">
    <location>
        <begin position="522"/>
        <end position="540"/>
    </location>
</feature>
<evidence type="ECO:0000256" key="1">
    <source>
        <dbReference type="ARBA" id="ARBA00004651"/>
    </source>
</evidence>
<feature type="transmembrane region" description="Helical" evidence="6">
    <location>
        <begin position="390"/>
        <end position="411"/>
    </location>
</feature>
<dbReference type="PANTHER" id="PTHR30482">
    <property type="entry name" value="HIGH-AFFINITY BRANCHED-CHAIN AMINO ACID TRANSPORT SYSTEM PERMEASE"/>
    <property type="match status" value="1"/>
</dbReference>
<keyword evidence="3 6" id="KW-0812">Transmembrane</keyword>
<evidence type="ECO:0000256" key="5">
    <source>
        <dbReference type="ARBA" id="ARBA00023136"/>
    </source>
</evidence>
<accession>A0ABU9YLZ1</accession>
<organism evidence="7 8">
    <name type="scientific">Tistrella arctica</name>
    <dbReference type="NCBI Taxonomy" id="3133430"/>
    <lineage>
        <taxon>Bacteria</taxon>
        <taxon>Pseudomonadati</taxon>
        <taxon>Pseudomonadota</taxon>
        <taxon>Alphaproteobacteria</taxon>
        <taxon>Geminicoccales</taxon>
        <taxon>Geminicoccaceae</taxon>
        <taxon>Tistrella</taxon>
    </lineage>
</organism>
<dbReference type="CDD" id="cd06581">
    <property type="entry name" value="TM_PBP1_LivM_like"/>
    <property type="match status" value="1"/>
</dbReference>
<keyword evidence="4 6" id="KW-1133">Transmembrane helix</keyword>
<evidence type="ECO:0000313" key="7">
    <source>
        <dbReference type="EMBL" id="MEN2989816.1"/>
    </source>
</evidence>
<dbReference type="Pfam" id="PF02653">
    <property type="entry name" value="BPD_transp_2"/>
    <property type="match status" value="2"/>
</dbReference>
<evidence type="ECO:0000256" key="6">
    <source>
        <dbReference type="SAM" id="Phobius"/>
    </source>
</evidence>
<dbReference type="InterPro" id="IPR001851">
    <property type="entry name" value="ABC_transp_permease"/>
</dbReference>
<feature type="transmembrane region" description="Helical" evidence="6">
    <location>
        <begin position="339"/>
        <end position="359"/>
    </location>
</feature>
<name>A0ABU9YLZ1_9PROT</name>
<feature type="transmembrane region" description="Helical" evidence="6">
    <location>
        <begin position="227"/>
        <end position="256"/>
    </location>
</feature>
<keyword evidence="5 6" id="KW-0472">Membrane</keyword>
<dbReference type="PANTHER" id="PTHR30482:SF17">
    <property type="entry name" value="ABC TRANSPORTER ATP-BINDING PROTEIN"/>
    <property type="match status" value="1"/>
</dbReference>
<feature type="transmembrane region" description="Helical" evidence="6">
    <location>
        <begin position="6"/>
        <end position="29"/>
    </location>
</feature>
<feature type="transmembrane region" description="Helical" evidence="6">
    <location>
        <begin position="366"/>
        <end position="384"/>
    </location>
</feature>
<evidence type="ECO:0000256" key="4">
    <source>
        <dbReference type="ARBA" id="ARBA00022989"/>
    </source>
</evidence>
<evidence type="ECO:0000256" key="2">
    <source>
        <dbReference type="ARBA" id="ARBA00022475"/>
    </source>
</evidence>
<protein>
    <submittedName>
        <fullName evidence="7">ABC transporter permease</fullName>
    </submittedName>
</protein>
<feature type="transmembrane region" description="Helical" evidence="6">
    <location>
        <begin position="560"/>
        <end position="585"/>
    </location>
</feature>
<evidence type="ECO:0000313" key="8">
    <source>
        <dbReference type="Proteomes" id="UP001413721"/>
    </source>
</evidence>